<dbReference type="AlphaFoldDB" id="A0AAN7CCM4"/>
<feature type="compositionally biased region" description="Low complexity" evidence="1">
    <location>
        <begin position="7"/>
        <end position="27"/>
    </location>
</feature>
<dbReference type="EMBL" id="MU860074">
    <property type="protein sequence ID" value="KAK4239081.1"/>
    <property type="molecule type" value="Genomic_DNA"/>
</dbReference>
<reference evidence="2" key="1">
    <citation type="journal article" date="2023" name="Mol. Phylogenet. Evol.">
        <title>Genome-scale phylogeny and comparative genomics of the fungal order Sordariales.</title>
        <authorList>
            <person name="Hensen N."/>
            <person name="Bonometti L."/>
            <person name="Westerberg I."/>
            <person name="Brannstrom I.O."/>
            <person name="Guillou S."/>
            <person name="Cros-Aarteil S."/>
            <person name="Calhoun S."/>
            <person name="Haridas S."/>
            <person name="Kuo A."/>
            <person name="Mondo S."/>
            <person name="Pangilinan J."/>
            <person name="Riley R."/>
            <person name="LaButti K."/>
            <person name="Andreopoulos B."/>
            <person name="Lipzen A."/>
            <person name="Chen C."/>
            <person name="Yan M."/>
            <person name="Daum C."/>
            <person name="Ng V."/>
            <person name="Clum A."/>
            <person name="Steindorff A."/>
            <person name="Ohm R.A."/>
            <person name="Martin F."/>
            <person name="Silar P."/>
            <person name="Natvig D.O."/>
            <person name="Lalanne C."/>
            <person name="Gautier V."/>
            <person name="Ament-Velasquez S.L."/>
            <person name="Kruys A."/>
            <person name="Hutchinson M.I."/>
            <person name="Powell A.J."/>
            <person name="Barry K."/>
            <person name="Miller A.N."/>
            <person name="Grigoriev I.V."/>
            <person name="Debuchy R."/>
            <person name="Gladieux P."/>
            <person name="Hiltunen Thoren M."/>
            <person name="Johannesson H."/>
        </authorList>
    </citation>
    <scope>NUCLEOTIDE SEQUENCE</scope>
    <source>
        <strain evidence="2">CBS 532.94</strain>
    </source>
</reference>
<sequence length="304" mass="31891">MNRHAIRTALGRAGPATTTTTRSRSARCLPNGSTPTPISFFSSRAGGGGGGDDSHSDAVKKIVQLSDNNNNSPAPSEGSRSGSKAQDSESGPARRIQSSGPIDARALRVSPTAASASSAPKVVLTPEEQAVIDRLEKGEVVPFTPKLTRDSLSGYGAAVATDAALGQVETAIRTMRLMTGGMAFNPDSGVTADLTAIQRKYEAHMPFFVHSKEEKAWIESANPRLHVVGPDAATKKAIIDTTLLGKYEAPKFAEISDVKGTMAAYHARTFTYKASDSQKFMNKVLSLLPGHGGSAPGAQAQVKK</sequence>
<evidence type="ECO:0000313" key="3">
    <source>
        <dbReference type="Proteomes" id="UP001303760"/>
    </source>
</evidence>
<dbReference type="Proteomes" id="UP001303760">
    <property type="component" value="Unassembled WGS sequence"/>
</dbReference>
<gene>
    <name evidence="2" type="ORF">C8A03DRAFT_14528</name>
</gene>
<keyword evidence="3" id="KW-1185">Reference proteome</keyword>
<name>A0AAN7CCM4_9PEZI</name>
<organism evidence="2 3">
    <name type="scientific">Achaetomium macrosporum</name>
    <dbReference type="NCBI Taxonomy" id="79813"/>
    <lineage>
        <taxon>Eukaryota</taxon>
        <taxon>Fungi</taxon>
        <taxon>Dikarya</taxon>
        <taxon>Ascomycota</taxon>
        <taxon>Pezizomycotina</taxon>
        <taxon>Sordariomycetes</taxon>
        <taxon>Sordariomycetidae</taxon>
        <taxon>Sordariales</taxon>
        <taxon>Chaetomiaceae</taxon>
        <taxon>Achaetomium</taxon>
    </lineage>
</organism>
<protein>
    <submittedName>
        <fullName evidence="2">Uncharacterized protein</fullName>
    </submittedName>
</protein>
<feature type="region of interest" description="Disordered" evidence="1">
    <location>
        <begin position="1"/>
        <end position="104"/>
    </location>
</feature>
<evidence type="ECO:0000313" key="2">
    <source>
        <dbReference type="EMBL" id="KAK4239081.1"/>
    </source>
</evidence>
<feature type="compositionally biased region" description="Polar residues" evidence="1">
    <location>
        <begin position="31"/>
        <end position="42"/>
    </location>
</feature>
<reference evidence="2" key="2">
    <citation type="submission" date="2023-05" db="EMBL/GenBank/DDBJ databases">
        <authorList>
            <consortium name="Lawrence Berkeley National Laboratory"/>
            <person name="Steindorff A."/>
            <person name="Hensen N."/>
            <person name="Bonometti L."/>
            <person name="Westerberg I."/>
            <person name="Brannstrom I.O."/>
            <person name="Guillou S."/>
            <person name="Cros-Aarteil S."/>
            <person name="Calhoun S."/>
            <person name="Haridas S."/>
            <person name="Kuo A."/>
            <person name="Mondo S."/>
            <person name="Pangilinan J."/>
            <person name="Riley R."/>
            <person name="Labutti K."/>
            <person name="Andreopoulos B."/>
            <person name="Lipzen A."/>
            <person name="Chen C."/>
            <person name="Yanf M."/>
            <person name="Daum C."/>
            <person name="Ng V."/>
            <person name="Clum A."/>
            <person name="Ohm R."/>
            <person name="Martin F."/>
            <person name="Silar P."/>
            <person name="Natvig D."/>
            <person name="Lalanne C."/>
            <person name="Gautier V."/>
            <person name="Ament-Velasquez S.L."/>
            <person name="Kruys A."/>
            <person name="Hutchinson M.I."/>
            <person name="Powell A.J."/>
            <person name="Barry K."/>
            <person name="Miller A.N."/>
            <person name="Grigoriev I.V."/>
            <person name="Debuchy R."/>
            <person name="Gladieux P."/>
            <person name="Thoren M.H."/>
            <person name="Johannesson H."/>
        </authorList>
    </citation>
    <scope>NUCLEOTIDE SEQUENCE</scope>
    <source>
        <strain evidence="2">CBS 532.94</strain>
    </source>
</reference>
<comment type="caution">
    <text evidence="2">The sequence shown here is derived from an EMBL/GenBank/DDBJ whole genome shotgun (WGS) entry which is preliminary data.</text>
</comment>
<accession>A0AAN7CCM4</accession>
<feature type="compositionally biased region" description="Polar residues" evidence="1">
    <location>
        <begin position="65"/>
        <end position="89"/>
    </location>
</feature>
<proteinExistence type="predicted"/>
<evidence type="ECO:0000256" key="1">
    <source>
        <dbReference type="SAM" id="MobiDB-lite"/>
    </source>
</evidence>